<organism evidence="20 21">
    <name type="scientific">Georgenia soli</name>
    <dbReference type="NCBI Taxonomy" id="638953"/>
    <lineage>
        <taxon>Bacteria</taxon>
        <taxon>Bacillati</taxon>
        <taxon>Actinomycetota</taxon>
        <taxon>Actinomycetes</taxon>
        <taxon>Micrococcales</taxon>
        <taxon>Bogoriellaceae</taxon>
        <taxon>Georgenia</taxon>
    </lineage>
</organism>
<dbReference type="AlphaFoldDB" id="A0A2A9EGG0"/>
<feature type="binding site" evidence="16">
    <location>
        <position position="203"/>
    </location>
    <ligand>
        <name>substrate</name>
    </ligand>
</feature>
<comment type="catalytic activity">
    <reaction evidence="13 14">
        <text>2,5-diamino-6-hydroxy-4-(5-phosphoribosylamino)-pyrimidine + H2O + H(+) = 5-amino-6-(5-phospho-D-ribosylamino)uracil + NH4(+)</text>
        <dbReference type="Rhea" id="RHEA:21868"/>
        <dbReference type="ChEBI" id="CHEBI:15377"/>
        <dbReference type="ChEBI" id="CHEBI:15378"/>
        <dbReference type="ChEBI" id="CHEBI:28938"/>
        <dbReference type="ChEBI" id="CHEBI:58453"/>
        <dbReference type="ChEBI" id="CHEBI:58614"/>
        <dbReference type="EC" id="3.5.4.26"/>
    </reaction>
</comment>
<keyword evidence="10 14" id="KW-0560">Oxidoreductase</keyword>
<evidence type="ECO:0000256" key="10">
    <source>
        <dbReference type="ARBA" id="ARBA00023002"/>
    </source>
</evidence>
<evidence type="ECO:0000256" key="13">
    <source>
        <dbReference type="ARBA" id="ARBA00049886"/>
    </source>
</evidence>
<reference evidence="20 21" key="1">
    <citation type="submission" date="2017-10" db="EMBL/GenBank/DDBJ databases">
        <title>Sequencing the genomes of 1000 actinobacteria strains.</title>
        <authorList>
            <person name="Klenk H.-P."/>
        </authorList>
    </citation>
    <scope>NUCLEOTIDE SEQUENCE [LARGE SCALE GENOMIC DNA]</scope>
    <source>
        <strain evidence="20 21">DSM 21838</strain>
    </source>
</reference>
<comment type="pathway">
    <text evidence="3 14">Cofactor biosynthesis; riboflavin biosynthesis; 5-amino-6-(D-ribitylamino)uracil from GTP: step 3/4.</text>
</comment>
<keyword evidence="6 14" id="KW-0686">Riboflavin biosynthesis</keyword>
<dbReference type="GO" id="GO:0008270">
    <property type="term" value="F:zinc ion binding"/>
    <property type="evidence" value="ECO:0007669"/>
    <property type="project" value="InterPro"/>
</dbReference>
<dbReference type="GO" id="GO:0008703">
    <property type="term" value="F:5-amino-6-(5-phosphoribosylamino)uracil reductase activity"/>
    <property type="evidence" value="ECO:0007669"/>
    <property type="project" value="UniProtKB-EC"/>
</dbReference>
<comment type="function">
    <text evidence="1 14">Converts 2,5-diamino-6-(ribosylamino)-4(3h)-pyrimidinone 5'-phosphate into 5-amino-6-(ribosylamino)-2,4(1h,3h)-pyrimidinedione 5'-phosphate.</text>
</comment>
<sequence length="386" mass="40188">MSTITTTRAATESAALDRATDLAARGPQAGGNPRVGCVLLGARGEVLAEGYHRGAGTAHAEADALSRVDPARRGKLVGGTAVVTLEPCHHTGRTPPCSRALHAAGIARVVTATPDPDTRATGGSSWLRDQGVEVLTARAAGVDPAVVARAEALTHTWRTAVRRSRPWLVAKTATTLDGRVAAADGTSRWITSAESREHAHALRADVDAILVGTGTVLADDPALTARPGGPHTGAGRPAAAPQPLRVVVGERPVPQDARVRHGAGEWVHLATRDLGAVLEELHRRGVRHALLEGGPTLLTAALGAGLVDELHAYVAPVLLGTGAGAVGDLGVRTIADALRWRTVSTLRLGEDLFLAARPQTHPDDRDHPNDRDNPDDPVHPLEEGES</sequence>
<proteinExistence type="inferred from homology"/>
<evidence type="ECO:0000256" key="14">
    <source>
        <dbReference type="PIRNR" id="PIRNR006769"/>
    </source>
</evidence>
<evidence type="ECO:0000256" key="3">
    <source>
        <dbReference type="ARBA" id="ARBA00004910"/>
    </source>
</evidence>
<name>A0A2A9EGG0_9MICO</name>
<dbReference type="EMBL" id="PDJI01000004">
    <property type="protein sequence ID" value="PFG38014.1"/>
    <property type="molecule type" value="Genomic_DNA"/>
</dbReference>
<dbReference type="PROSITE" id="PS00903">
    <property type="entry name" value="CYT_DCMP_DEAMINASES_1"/>
    <property type="match status" value="1"/>
</dbReference>
<keyword evidence="8 14" id="KW-0862">Zinc</keyword>
<evidence type="ECO:0000256" key="1">
    <source>
        <dbReference type="ARBA" id="ARBA00002151"/>
    </source>
</evidence>
<keyword evidence="21" id="KW-1185">Reference proteome</keyword>
<keyword evidence="7 14" id="KW-0479">Metal-binding</keyword>
<protein>
    <recommendedName>
        <fullName evidence="14">Riboflavin biosynthesis protein RibD</fullName>
    </recommendedName>
    <domain>
        <recommendedName>
            <fullName evidence="14">Diaminohydroxyphosphoribosylaminopyrimidine deaminase</fullName>
            <shortName evidence="14">DRAP deaminase</shortName>
            <ecNumber evidence="14">3.5.4.26</ecNumber>
        </recommendedName>
        <alternativeName>
            <fullName evidence="14">Riboflavin-specific deaminase</fullName>
        </alternativeName>
    </domain>
    <domain>
        <recommendedName>
            <fullName evidence="14">5-amino-6-(5-phosphoribosylamino)uracil reductase</fullName>
            <ecNumber evidence="14">1.1.1.193</ecNumber>
        </recommendedName>
        <alternativeName>
            <fullName evidence="14">HTP reductase</fullName>
        </alternativeName>
    </domain>
</protein>
<dbReference type="PANTHER" id="PTHR38011">
    <property type="entry name" value="DIHYDROFOLATE REDUCTASE FAMILY PROTEIN (AFU_ORTHOLOGUE AFUA_8G06820)"/>
    <property type="match status" value="1"/>
</dbReference>
<dbReference type="InterPro" id="IPR002734">
    <property type="entry name" value="RibDG_C"/>
</dbReference>
<feature type="binding site" evidence="16">
    <location>
        <position position="226"/>
    </location>
    <ligand>
        <name>substrate</name>
    </ligand>
</feature>
<feature type="binding site" evidence="17">
    <location>
        <position position="88"/>
    </location>
    <ligand>
        <name>Zn(2+)</name>
        <dbReference type="ChEBI" id="CHEBI:29105"/>
        <note>catalytic</note>
    </ligand>
</feature>
<feature type="binding site" evidence="16">
    <location>
        <position position="219"/>
    </location>
    <ligand>
        <name>NADP(+)</name>
        <dbReference type="ChEBI" id="CHEBI:58349"/>
    </ligand>
</feature>
<dbReference type="Pfam" id="PF01872">
    <property type="entry name" value="RibD_C"/>
    <property type="match status" value="1"/>
</dbReference>
<dbReference type="CDD" id="cd01284">
    <property type="entry name" value="Riboflavin_deaminase-reductase"/>
    <property type="match status" value="1"/>
</dbReference>
<comment type="similarity">
    <text evidence="5 14">In the C-terminal section; belongs to the HTP reductase family.</text>
</comment>
<dbReference type="PROSITE" id="PS51747">
    <property type="entry name" value="CYT_DCMP_DEAMINASES_2"/>
    <property type="match status" value="1"/>
</dbReference>
<feature type="active site" description="Proton donor" evidence="15">
    <location>
        <position position="61"/>
    </location>
</feature>
<feature type="domain" description="CMP/dCMP-type deaminase" evidence="19">
    <location>
        <begin position="10"/>
        <end position="127"/>
    </location>
</feature>
<evidence type="ECO:0000256" key="15">
    <source>
        <dbReference type="PIRSR" id="PIRSR006769-1"/>
    </source>
</evidence>
<dbReference type="GO" id="GO:0009231">
    <property type="term" value="P:riboflavin biosynthetic process"/>
    <property type="evidence" value="ECO:0007669"/>
    <property type="project" value="UniProtKB-UniPathway"/>
</dbReference>
<feature type="binding site" evidence="16">
    <location>
        <position position="292"/>
    </location>
    <ligand>
        <name>substrate</name>
    </ligand>
</feature>
<evidence type="ECO:0000256" key="2">
    <source>
        <dbReference type="ARBA" id="ARBA00004882"/>
    </source>
</evidence>
<dbReference type="RefSeq" id="WP_245862017.1">
    <property type="nucleotide sequence ID" value="NZ_PDJI01000004.1"/>
</dbReference>
<dbReference type="InterPro" id="IPR024072">
    <property type="entry name" value="DHFR-like_dom_sf"/>
</dbReference>
<dbReference type="Gene3D" id="3.40.430.10">
    <property type="entry name" value="Dihydrofolate Reductase, subunit A"/>
    <property type="match status" value="1"/>
</dbReference>
<dbReference type="EC" id="1.1.1.193" evidence="14"/>
<dbReference type="SUPFAM" id="SSF53597">
    <property type="entry name" value="Dihydrofolate reductase-like"/>
    <property type="match status" value="1"/>
</dbReference>
<evidence type="ECO:0000256" key="16">
    <source>
        <dbReference type="PIRSR" id="PIRSR006769-2"/>
    </source>
</evidence>
<comment type="similarity">
    <text evidence="4 14">In the N-terminal section; belongs to the cytidine and deoxycytidylate deaminase family.</text>
</comment>
<dbReference type="UniPathway" id="UPA00275">
    <property type="reaction ID" value="UER00401"/>
</dbReference>
<feature type="binding site" evidence="16">
    <location>
        <position position="187"/>
    </location>
    <ligand>
        <name>substrate</name>
    </ligand>
</feature>
<feature type="region of interest" description="Disordered" evidence="18">
    <location>
        <begin position="358"/>
        <end position="386"/>
    </location>
</feature>
<evidence type="ECO:0000256" key="12">
    <source>
        <dbReference type="ARBA" id="ARBA00049861"/>
    </source>
</evidence>
<dbReference type="PIRSF" id="PIRSF006769">
    <property type="entry name" value="RibD"/>
    <property type="match status" value="1"/>
</dbReference>
<evidence type="ECO:0000313" key="20">
    <source>
        <dbReference type="EMBL" id="PFG38014.1"/>
    </source>
</evidence>
<comment type="cofactor">
    <cofactor evidence="14 17">
        <name>Zn(2+)</name>
        <dbReference type="ChEBI" id="CHEBI:29105"/>
    </cofactor>
    <text evidence="14 17">Binds 1 zinc ion.</text>
</comment>
<evidence type="ECO:0000256" key="11">
    <source>
        <dbReference type="ARBA" id="ARBA00023268"/>
    </source>
</evidence>
<comment type="pathway">
    <text evidence="2 14">Cofactor biosynthesis; riboflavin biosynthesis; 5-amino-6-(D-ribitylamino)uracil from GTP: step 2/4.</text>
</comment>
<feature type="binding site" evidence="16">
    <location>
        <position position="189"/>
    </location>
    <ligand>
        <name>NADP(+)</name>
        <dbReference type="ChEBI" id="CHEBI:58349"/>
    </ligand>
</feature>
<evidence type="ECO:0000256" key="8">
    <source>
        <dbReference type="ARBA" id="ARBA00022833"/>
    </source>
</evidence>
<dbReference type="InterPro" id="IPR002125">
    <property type="entry name" value="CMP_dCMP_dom"/>
</dbReference>
<dbReference type="Proteomes" id="UP000222106">
    <property type="component" value="Unassembled WGS sequence"/>
</dbReference>
<evidence type="ECO:0000256" key="9">
    <source>
        <dbReference type="ARBA" id="ARBA00022857"/>
    </source>
</evidence>
<feature type="binding site" evidence="16">
    <location>
        <position position="223"/>
    </location>
    <ligand>
        <name>substrate</name>
    </ligand>
</feature>
<evidence type="ECO:0000256" key="5">
    <source>
        <dbReference type="ARBA" id="ARBA00007417"/>
    </source>
</evidence>
<dbReference type="Pfam" id="PF00383">
    <property type="entry name" value="dCMP_cyt_deam_1"/>
    <property type="match status" value="1"/>
</dbReference>
<dbReference type="GO" id="GO:0008835">
    <property type="term" value="F:diaminohydroxyphosphoribosylaminopyrimidine deaminase activity"/>
    <property type="evidence" value="ECO:0007669"/>
    <property type="project" value="UniProtKB-EC"/>
</dbReference>
<comment type="catalytic activity">
    <reaction evidence="12 14">
        <text>5-amino-6-(5-phospho-D-ribitylamino)uracil + NADP(+) = 5-amino-6-(5-phospho-D-ribosylamino)uracil + NADPH + H(+)</text>
        <dbReference type="Rhea" id="RHEA:17845"/>
        <dbReference type="ChEBI" id="CHEBI:15378"/>
        <dbReference type="ChEBI" id="CHEBI:57783"/>
        <dbReference type="ChEBI" id="CHEBI:58349"/>
        <dbReference type="ChEBI" id="CHEBI:58421"/>
        <dbReference type="ChEBI" id="CHEBI:58453"/>
        <dbReference type="EC" id="1.1.1.193"/>
    </reaction>
</comment>
<dbReference type="InterPro" id="IPR050765">
    <property type="entry name" value="Riboflavin_Biosynth_HTPR"/>
</dbReference>
<evidence type="ECO:0000256" key="18">
    <source>
        <dbReference type="SAM" id="MobiDB-lite"/>
    </source>
</evidence>
<gene>
    <name evidence="20" type="ORF">ATJ97_0482</name>
</gene>
<evidence type="ECO:0000256" key="4">
    <source>
        <dbReference type="ARBA" id="ARBA00005259"/>
    </source>
</evidence>
<dbReference type="NCBIfam" id="TIGR00326">
    <property type="entry name" value="eubact_ribD"/>
    <property type="match status" value="1"/>
</dbReference>
<feature type="compositionally biased region" description="Basic and acidic residues" evidence="18">
    <location>
        <begin position="360"/>
        <end position="386"/>
    </location>
</feature>
<keyword evidence="11" id="KW-0511">Multifunctional enzyme</keyword>
<accession>A0A2A9EGG0</accession>
<feature type="binding site" evidence="16">
    <location>
        <position position="215"/>
    </location>
    <ligand>
        <name>NADP(+)</name>
        <dbReference type="ChEBI" id="CHEBI:58349"/>
    </ligand>
</feature>
<feature type="binding site" evidence="17">
    <location>
        <position position="97"/>
    </location>
    <ligand>
        <name>Zn(2+)</name>
        <dbReference type="ChEBI" id="CHEBI:29105"/>
        <note>catalytic</note>
    </ligand>
</feature>
<evidence type="ECO:0000259" key="19">
    <source>
        <dbReference type="PROSITE" id="PS51747"/>
    </source>
</evidence>
<evidence type="ECO:0000256" key="7">
    <source>
        <dbReference type="ARBA" id="ARBA00022723"/>
    </source>
</evidence>
<dbReference type="InterPro" id="IPR016192">
    <property type="entry name" value="APOBEC/CMP_deaminase_Zn-bd"/>
</dbReference>
<evidence type="ECO:0000256" key="6">
    <source>
        <dbReference type="ARBA" id="ARBA00022619"/>
    </source>
</evidence>
<feature type="binding site" evidence="16">
    <location>
        <begin position="294"/>
        <end position="300"/>
    </location>
    <ligand>
        <name>NADP(+)</name>
        <dbReference type="ChEBI" id="CHEBI:58349"/>
    </ligand>
</feature>
<evidence type="ECO:0000313" key="21">
    <source>
        <dbReference type="Proteomes" id="UP000222106"/>
    </source>
</evidence>
<comment type="caution">
    <text evidence="20">The sequence shown here is derived from an EMBL/GenBank/DDBJ whole genome shotgun (WGS) entry which is preliminary data.</text>
</comment>
<keyword evidence="9 14" id="KW-0521">NADP</keyword>
<feature type="binding site" evidence="17">
    <location>
        <position position="59"/>
    </location>
    <ligand>
        <name>Zn(2+)</name>
        <dbReference type="ChEBI" id="CHEBI:29105"/>
        <note>catalytic</note>
    </ligand>
</feature>
<dbReference type="SUPFAM" id="SSF53927">
    <property type="entry name" value="Cytidine deaminase-like"/>
    <property type="match status" value="1"/>
</dbReference>
<dbReference type="PANTHER" id="PTHR38011:SF7">
    <property type="entry name" value="2,5-DIAMINO-6-RIBOSYLAMINO-4(3H)-PYRIMIDINONE 5'-PHOSPHATE REDUCTASE"/>
    <property type="match status" value="1"/>
</dbReference>
<dbReference type="InterPro" id="IPR016193">
    <property type="entry name" value="Cytidine_deaminase-like"/>
</dbReference>
<dbReference type="InterPro" id="IPR004794">
    <property type="entry name" value="Eubact_RibD"/>
</dbReference>
<dbReference type="EC" id="3.5.4.26" evidence="14"/>
<feature type="binding site" evidence="16">
    <location>
        <position position="173"/>
    </location>
    <ligand>
        <name>NADP(+)</name>
        <dbReference type="ChEBI" id="CHEBI:58349"/>
    </ligand>
</feature>
<dbReference type="Gene3D" id="3.40.140.10">
    <property type="entry name" value="Cytidine Deaminase, domain 2"/>
    <property type="match status" value="1"/>
</dbReference>
<keyword evidence="14" id="KW-0378">Hydrolase</keyword>
<evidence type="ECO:0000256" key="17">
    <source>
        <dbReference type="PIRSR" id="PIRSR006769-3"/>
    </source>
</evidence>